<name>A0ACC2VV99_9TREE</name>
<gene>
    <name evidence="1" type="ORF">QFC21_002690</name>
</gene>
<keyword evidence="2" id="KW-1185">Reference proteome</keyword>
<comment type="caution">
    <text evidence="1">The sequence shown here is derived from an EMBL/GenBank/DDBJ whole genome shotgun (WGS) entry which is preliminary data.</text>
</comment>
<organism evidence="1 2">
    <name type="scientific">Naganishia friedmannii</name>
    <dbReference type="NCBI Taxonomy" id="89922"/>
    <lineage>
        <taxon>Eukaryota</taxon>
        <taxon>Fungi</taxon>
        <taxon>Dikarya</taxon>
        <taxon>Basidiomycota</taxon>
        <taxon>Agaricomycotina</taxon>
        <taxon>Tremellomycetes</taxon>
        <taxon>Filobasidiales</taxon>
        <taxon>Filobasidiaceae</taxon>
        <taxon>Naganishia</taxon>
    </lineage>
</organism>
<accession>A0ACC2VV99</accession>
<sequence>MIPTTTQLFQQSYHLGLGWGLAEALWGTVKGWFAGMRLYVDVLPKDRAAASASAVVGDAEGKTAQQGQSRGEDEAVYDGPEIDHRTQDESAIIDIEEDGNDDDSDASAEDEEDLATKIAILERLRGRRGSSFPKSASPIGVYAQESSPPPSSGEGGGYPPFPPVVSQHHHRLFPLIVFGVIAAHVAVSLVWSLGVRKAGIGAVTWGSLIVSLGAFFAGLGA</sequence>
<proteinExistence type="predicted"/>
<evidence type="ECO:0000313" key="1">
    <source>
        <dbReference type="EMBL" id="KAJ9103267.1"/>
    </source>
</evidence>
<protein>
    <submittedName>
        <fullName evidence="1">Uncharacterized protein</fullName>
    </submittedName>
</protein>
<dbReference type="Proteomes" id="UP001227268">
    <property type="component" value="Unassembled WGS sequence"/>
</dbReference>
<dbReference type="EMBL" id="JASBWT010000007">
    <property type="protein sequence ID" value="KAJ9103267.1"/>
    <property type="molecule type" value="Genomic_DNA"/>
</dbReference>
<evidence type="ECO:0000313" key="2">
    <source>
        <dbReference type="Proteomes" id="UP001227268"/>
    </source>
</evidence>
<reference evidence="1" key="1">
    <citation type="submission" date="2023-04" db="EMBL/GenBank/DDBJ databases">
        <title>Draft Genome sequencing of Naganishia species isolated from polar environments using Oxford Nanopore Technology.</title>
        <authorList>
            <person name="Leo P."/>
            <person name="Venkateswaran K."/>
        </authorList>
    </citation>
    <scope>NUCLEOTIDE SEQUENCE</scope>
    <source>
        <strain evidence="1">MNA-CCFEE 5423</strain>
    </source>
</reference>